<reference evidence="15" key="1">
    <citation type="submission" date="2013-07" db="EMBL/GenBank/DDBJ databases">
        <title>The Genome Sequence of Cryptococcus dejecticola CBS10117.</title>
        <authorList>
            <consortium name="The Broad Institute Genome Sequencing Platform"/>
            <person name="Cuomo C."/>
            <person name="Litvintseva A."/>
            <person name="Chen Y."/>
            <person name="Heitman J."/>
            <person name="Sun S."/>
            <person name="Springer D."/>
            <person name="Dromer F."/>
            <person name="Young S.K."/>
            <person name="Zeng Q."/>
            <person name="Gargeya S."/>
            <person name="Fitzgerald M."/>
            <person name="Abouelleil A."/>
            <person name="Alvarado L."/>
            <person name="Berlin A.M."/>
            <person name="Chapman S.B."/>
            <person name="Dewar J."/>
            <person name="Goldberg J."/>
            <person name="Griggs A."/>
            <person name="Gujja S."/>
            <person name="Hansen M."/>
            <person name="Howarth C."/>
            <person name="Imamovic A."/>
            <person name="Larimer J."/>
            <person name="McCowan C."/>
            <person name="Murphy C."/>
            <person name="Pearson M."/>
            <person name="Priest M."/>
            <person name="Roberts A."/>
            <person name="Saif S."/>
            <person name="Shea T."/>
            <person name="Sykes S."/>
            <person name="Wortman J."/>
            <person name="Nusbaum C."/>
            <person name="Birren B."/>
        </authorList>
    </citation>
    <scope>NUCLEOTIDE SEQUENCE [LARGE SCALE GENOMIC DNA]</scope>
    <source>
        <strain evidence="15">CBS 10117</strain>
    </source>
</reference>
<keyword evidence="3 12" id="KW-0479">Metal-binding</keyword>
<dbReference type="InterPro" id="IPR038534">
    <property type="entry name" value="Rtr1/RPAP2_sf"/>
</dbReference>
<feature type="compositionally biased region" description="Polar residues" evidence="13">
    <location>
        <begin position="348"/>
        <end position="358"/>
    </location>
</feature>
<comment type="function">
    <text evidence="12">Putative RNA polymerase II subunit B1 C-terminal domain (CTD) phosphatase involved in RNA polymerase II transcription regulation.</text>
</comment>
<dbReference type="Gene3D" id="1.25.40.820">
    <property type="match status" value="1"/>
</dbReference>
<evidence type="ECO:0000256" key="6">
    <source>
        <dbReference type="ARBA" id="ARBA00022833"/>
    </source>
</evidence>
<dbReference type="OrthoDB" id="2564707at2759"/>
<comment type="subcellular location">
    <subcellularLocation>
        <location evidence="1 12">Nucleus</location>
    </subcellularLocation>
</comment>
<dbReference type="PANTHER" id="PTHR14732">
    <property type="entry name" value="RNA POLYMERASE II SUBUNIT B1 CTD PHOSPHATASE RPAP2-RELATED"/>
    <property type="match status" value="1"/>
</dbReference>
<feature type="region of interest" description="Disordered" evidence="13">
    <location>
        <begin position="206"/>
        <end position="429"/>
    </location>
</feature>
<name>A0A1A6A8H4_9TREE</name>
<evidence type="ECO:0000256" key="2">
    <source>
        <dbReference type="ARBA" id="ARBA00005676"/>
    </source>
</evidence>
<dbReference type="InterPro" id="IPR039693">
    <property type="entry name" value="Rtr1/RPAP2"/>
</dbReference>
<feature type="domain" description="RTR1-type" evidence="14">
    <location>
        <begin position="101"/>
        <end position="188"/>
    </location>
</feature>
<dbReference type="VEuPathDB" id="FungiDB:I303_04081"/>
<feature type="compositionally biased region" description="Polar residues" evidence="13">
    <location>
        <begin position="7"/>
        <end position="32"/>
    </location>
</feature>
<dbReference type="GeneID" id="28967780"/>
<dbReference type="EMBL" id="CP144533">
    <property type="protein sequence ID" value="WWC61478.1"/>
    <property type="molecule type" value="Genomic_DNA"/>
</dbReference>
<evidence type="ECO:0000313" key="15">
    <source>
        <dbReference type="EMBL" id="OBR86357.1"/>
    </source>
</evidence>
<dbReference type="GO" id="GO:0005634">
    <property type="term" value="C:nucleus"/>
    <property type="evidence" value="ECO:0007669"/>
    <property type="project" value="UniProtKB-SubCell"/>
</dbReference>
<comment type="catalytic activity">
    <reaction evidence="10 12">
        <text>O-phospho-L-threonyl-[protein] + H2O = L-threonyl-[protein] + phosphate</text>
        <dbReference type="Rhea" id="RHEA:47004"/>
        <dbReference type="Rhea" id="RHEA-COMP:11060"/>
        <dbReference type="Rhea" id="RHEA-COMP:11605"/>
        <dbReference type="ChEBI" id="CHEBI:15377"/>
        <dbReference type="ChEBI" id="CHEBI:30013"/>
        <dbReference type="ChEBI" id="CHEBI:43474"/>
        <dbReference type="ChEBI" id="CHEBI:61977"/>
        <dbReference type="EC" id="3.1.3.16"/>
    </reaction>
</comment>
<feature type="compositionally biased region" description="Low complexity" evidence="13">
    <location>
        <begin position="33"/>
        <end position="54"/>
    </location>
</feature>
<sequence>MSRDTSNRNAQAGSSSAHPTSRNPVRLNVSQRQTGQTSSVAGSTTASTSASTSAPNQSVGSVSENDTLVRAAVRKAQLQRRVDKWMDRSMEETVDRSTFKKVAAHLTPPQYLEVTHERHLNSLCSYPLCGKPPKREYSVARRFKISTTNRTIKEKEGNPEDGFCSRTCAVRSSWVERHLGVEAIWLRGEIKEFDLLEDLEERGEFSFDQTPSQGISNPTITQHKASVQSIPPISSTDPNGRTREDIAAGTKITPTGPPVHPRPAQTTGTPPKPTASSPSKKETPASNQPDDPITALIANLKIYERPTPSNAPSAPSLSSPSKPTTSSAPVTTQSQAEAHTTPLKKGNKSPSLSQVTGDSQSQSQSLSHSPKDARRAQSSLLGSGTNGLSNTFVKASKPLAHLAQDDSEEEEREESDWEKEMGWGEDDEEMRGFWEEARLAREIADEGDK</sequence>
<evidence type="ECO:0000256" key="9">
    <source>
        <dbReference type="ARBA" id="ARBA00047761"/>
    </source>
</evidence>
<feature type="compositionally biased region" description="Polar residues" evidence="13">
    <location>
        <begin position="55"/>
        <end position="65"/>
    </location>
</feature>
<feature type="region of interest" description="Disordered" evidence="13">
    <location>
        <begin position="1"/>
        <end position="65"/>
    </location>
</feature>
<dbReference type="RefSeq" id="XP_018264199.1">
    <property type="nucleotide sequence ID" value="XM_018407391.1"/>
</dbReference>
<dbReference type="AlphaFoldDB" id="A0A1A6A8H4"/>
<evidence type="ECO:0000256" key="8">
    <source>
        <dbReference type="ARBA" id="ARBA00023242"/>
    </source>
</evidence>
<evidence type="ECO:0000313" key="17">
    <source>
        <dbReference type="Proteomes" id="UP000078595"/>
    </source>
</evidence>
<evidence type="ECO:0000256" key="12">
    <source>
        <dbReference type="RuleBase" id="RU367080"/>
    </source>
</evidence>
<evidence type="ECO:0000313" key="16">
    <source>
        <dbReference type="EMBL" id="WWC61478.1"/>
    </source>
</evidence>
<dbReference type="EC" id="3.1.3.16" evidence="12"/>
<evidence type="ECO:0000259" key="14">
    <source>
        <dbReference type="PROSITE" id="PS51479"/>
    </source>
</evidence>
<evidence type="ECO:0000256" key="13">
    <source>
        <dbReference type="SAM" id="MobiDB-lite"/>
    </source>
</evidence>
<evidence type="ECO:0000256" key="1">
    <source>
        <dbReference type="ARBA" id="ARBA00004123"/>
    </source>
</evidence>
<evidence type="ECO:0000256" key="4">
    <source>
        <dbReference type="ARBA" id="ARBA00022771"/>
    </source>
</evidence>
<keyword evidence="6 12" id="KW-0862">Zinc</keyword>
<keyword evidence="8 12" id="KW-0539">Nucleus</keyword>
<protein>
    <recommendedName>
        <fullName evidence="12">RNA polymerase II subunit B1 CTD phosphatase RPAP2 homolog</fullName>
        <ecNumber evidence="12">3.1.3.16</ecNumber>
    </recommendedName>
</protein>
<dbReference type="PROSITE" id="PS51479">
    <property type="entry name" value="ZF_RTR1"/>
    <property type="match status" value="1"/>
</dbReference>
<reference evidence="16" key="3">
    <citation type="submission" date="2024-02" db="EMBL/GenBank/DDBJ databases">
        <title>Comparative genomics of Cryptococcus and Kwoniella reveals pathogenesis evolution and contrasting modes of karyotype evolution via chromosome fusion or intercentromeric recombination.</title>
        <authorList>
            <person name="Coelho M.A."/>
            <person name="David-Palma M."/>
            <person name="Shea T."/>
            <person name="Bowers K."/>
            <person name="McGinley-Smith S."/>
            <person name="Mohammad A.W."/>
            <person name="Gnirke A."/>
            <person name="Yurkov A.M."/>
            <person name="Nowrousian M."/>
            <person name="Sun S."/>
            <person name="Cuomo C.A."/>
            <person name="Heitman J."/>
        </authorList>
    </citation>
    <scope>NUCLEOTIDE SEQUENCE</scope>
    <source>
        <strain evidence="16">CBS 10117</strain>
    </source>
</reference>
<dbReference type="STRING" id="1296121.A0A1A6A8H4"/>
<dbReference type="InterPro" id="IPR007308">
    <property type="entry name" value="Rtr1/RPAP2_dom"/>
</dbReference>
<feature type="compositionally biased region" description="Polar residues" evidence="13">
    <location>
        <begin position="207"/>
        <end position="239"/>
    </location>
</feature>
<organism evidence="15">
    <name type="scientific">Kwoniella dejecticola CBS 10117</name>
    <dbReference type="NCBI Taxonomy" id="1296121"/>
    <lineage>
        <taxon>Eukaryota</taxon>
        <taxon>Fungi</taxon>
        <taxon>Dikarya</taxon>
        <taxon>Basidiomycota</taxon>
        <taxon>Agaricomycotina</taxon>
        <taxon>Tremellomycetes</taxon>
        <taxon>Tremellales</taxon>
        <taxon>Cryptococcaceae</taxon>
        <taxon>Kwoniella</taxon>
    </lineage>
</organism>
<accession>A0A1A6A8H4</accession>
<dbReference type="GO" id="GO:0008270">
    <property type="term" value="F:zinc ion binding"/>
    <property type="evidence" value="ECO:0007669"/>
    <property type="project" value="UniProtKB-KW"/>
</dbReference>
<feature type="compositionally biased region" description="Acidic residues" evidence="13">
    <location>
        <begin position="405"/>
        <end position="429"/>
    </location>
</feature>
<feature type="compositionally biased region" description="Low complexity" evidence="13">
    <location>
        <begin position="306"/>
        <end position="332"/>
    </location>
</feature>
<keyword evidence="17" id="KW-1185">Reference proteome</keyword>
<evidence type="ECO:0000256" key="11">
    <source>
        <dbReference type="PROSITE-ProRule" id="PRU00812"/>
    </source>
</evidence>
<keyword evidence="4 12" id="KW-0863">Zinc-finger</keyword>
<comment type="similarity">
    <text evidence="2 11 12">Belongs to the RPAP2 family.</text>
</comment>
<dbReference type="PANTHER" id="PTHR14732:SF0">
    <property type="entry name" value="RNA POLYMERASE II SUBUNIT B1 CTD PHOSPHATASE RPAP2-RELATED"/>
    <property type="match status" value="1"/>
</dbReference>
<feature type="compositionally biased region" description="Low complexity" evidence="13">
    <location>
        <begin position="359"/>
        <end position="368"/>
    </location>
</feature>
<comment type="catalytic activity">
    <reaction evidence="9 12">
        <text>O-phospho-L-seryl-[protein] + H2O = L-seryl-[protein] + phosphate</text>
        <dbReference type="Rhea" id="RHEA:20629"/>
        <dbReference type="Rhea" id="RHEA-COMP:9863"/>
        <dbReference type="Rhea" id="RHEA-COMP:11604"/>
        <dbReference type="ChEBI" id="CHEBI:15377"/>
        <dbReference type="ChEBI" id="CHEBI:29999"/>
        <dbReference type="ChEBI" id="CHEBI:43474"/>
        <dbReference type="ChEBI" id="CHEBI:83421"/>
        <dbReference type="EC" id="3.1.3.16"/>
    </reaction>
</comment>
<keyword evidence="5 12" id="KW-0378">Hydrolase</keyword>
<evidence type="ECO:0000256" key="7">
    <source>
        <dbReference type="ARBA" id="ARBA00022912"/>
    </source>
</evidence>
<proteinExistence type="inferred from homology"/>
<keyword evidence="7 12" id="KW-0904">Protein phosphatase</keyword>
<reference evidence="16" key="2">
    <citation type="submission" date="2013-07" db="EMBL/GenBank/DDBJ databases">
        <authorList>
            <consortium name="The Broad Institute Genome Sequencing Platform"/>
            <person name="Cuomo C."/>
            <person name="Litvintseva A."/>
            <person name="Chen Y."/>
            <person name="Heitman J."/>
            <person name="Sun S."/>
            <person name="Springer D."/>
            <person name="Dromer F."/>
            <person name="Young S.K."/>
            <person name="Zeng Q."/>
            <person name="Gargeya S."/>
            <person name="Fitzgerald M."/>
            <person name="Abouelleil A."/>
            <person name="Alvarado L."/>
            <person name="Berlin A.M."/>
            <person name="Chapman S.B."/>
            <person name="Dewar J."/>
            <person name="Goldberg J."/>
            <person name="Griggs A."/>
            <person name="Gujja S."/>
            <person name="Hansen M."/>
            <person name="Howarth C."/>
            <person name="Imamovic A."/>
            <person name="Larimer J."/>
            <person name="McCowan C."/>
            <person name="Murphy C."/>
            <person name="Pearson M."/>
            <person name="Priest M."/>
            <person name="Roberts A."/>
            <person name="Saif S."/>
            <person name="Shea T."/>
            <person name="Sykes S."/>
            <person name="Wortman J."/>
            <person name="Nusbaum C."/>
            <person name="Birren B."/>
        </authorList>
    </citation>
    <scope>NUCLEOTIDE SEQUENCE</scope>
    <source>
        <strain evidence="16">CBS 10117</strain>
    </source>
</reference>
<feature type="compositionally biased region" description="Low complexity" evidence="13">
    <location>
        <begin position="266"/>
        <end position="278"/>
    </location>
</feature>
<dbReference type="KEGG" id="kdj:28967780"/>
<gene>
    <name evidence="15" type="ORF">I303_04081</name>
    <name evidence="16" type="ORF">I303_104062</name>
</gene>
<evidence type="ECO:0000256" key="3">
    <source>
        <dbReference type="ARBA" id="ARBA00022723"/>
    </source>
</evidence>
<dbReference type="Proteomes" id="UP000078595">
    <property type="component" value="Chromosome 4"/>
</dbReference>
<dbReference type="EMBL" id="KI894030">
    <property type="protein sequence ID" value="OBR86357.1"/>
    <property type="molecule type" value="Genomic_DNA"/>
</dbReference>
<dbReference type="Pfam" id="PF04181">
    <property type="entry name" value="RPAP2_Rtr1"/>
    <property type="match status" value="1"/>
</dbReference>
<dbReference type="GO" id="GO:0005737">
    <property type="term" value="C:cytoplasm"/>
    <property type="evidence" value="ECO:0007669"/>
    <property type="project" value="TreeGrafter"/>
</dbReference>
<evidence type="ECO:0000256" key="5">
    <source>
        <dbReference type="ARBA" id="ARBA00022801"/>
    </source>
</evidence>
<dbReference type="GO" id="GO:0008420">
    <property type="term" value="F:RNA polymerase II CTD heptapeptide repeat phosphatase activity"/>
    <property type="evidence" value="ECO:0007669"/>
    <property type="project" value="UniProtKB-UniRule"/>
</dbReference>
<evidence type="ECO:0000256" key="10">
    <source>
        <dbReference type="ARBA" id="ARBA00048336"/>
    </source>
</evidence>
<dbReference type="GO" id="GO:0043175">
    <property type="term" value="F:RNA polymerase core enzyme binding"/>
    <property type="evidence" value="ECO:0007669"/>
    <property type="project" value="UniProtKB-UniRule"/>
</dbReference>
<feature type="compositionally biased region" description="Low complexity" evidence="13">
    <location>
        <begin position="378"/>
        <end position="391"/>
    </location>
</feature>